<keyword evidence="6 11" id="KW-0547">Nucleotide-binding</keyword>
<keyword evidence="14" id="KW-1185">Reference proteome</keyword>
<evidence type="ECO:0000256" key="2">
    <source>
        <dbReference type="ARBA" id="ARBA00012980"/>
    </source>
</evidence>
<comment type="similarity">
    <text evidence="1 11">Belongs to the thymidylate kinase family.</text>
</comment>
<dbReference type="RefSeq" id="WP_132254141.1">
    <property type="nucleotide sequence ID" value="NZ_SMAL01000015.1"/>
</dbReference>
<dbReference type="SUPFAM" id="SSF52540">
    <property type="entry name" value="P-loop containing nucleoside triphosphate hydrolases"/>
    <property type="match status" value="1"/>
</dbReference>
<keyword evidence="4 11" id="KW-0808">Transferase</keyword>
<dbReference type="OrthoDB" id="9774907at2"/>
<dbReference type="Proteomes" id="UP000294902">
    <property type="component" value="Unassembled WGS sequence"/>
</dbReference>
<dbReference type="AlphaFoldDB" id="A0A4R3MDZ5"/>
<evidence type="ECO:0000256" key="8">
    <source>
        <dbReference type="ARBA" id="ARBA00022840"/>
    </source>
</evidence>
<comment type="caution">
    <text evidence="13">The sequence shown here is derived from an EMBL/GenBank/DDBJ whole genome shotgun (WGS) entry which is preliminary data.</text>
</comment>
<sequence length="206" mass="23475">MAGLFITIEGADGSGKTTQIELLKKYFNHNNYDFIYTREPGGTIISEAIRNIILDKNYTEMNFKTEVLLYAASRAQHVEELIRPALKSGKIVLCDRYIDSSIVYQGIARGIGIDEVTKINEWATSGLNPDITFLLDLEPNIGLSRKQKQKELDRLELEKDAFHIDVVKGYRHIQEKDPDRIILIDASKTIEEVHQLIINKINNEIS</sequence>
<dbReference type="GO" id="GO:0005524">
    <property type="term" value="F:ATP binding"/>
    <property type="evidence" value="ECO:0007669"/>
    <property type="project" value="UniProtKB-UniRule"/>
</dbReference>
<dbReference type="InterPro" id="IPR018094">
    <property type="entry name" value="Thymidylate_kinase"/>
</dbReference>
<feature type="domain" description="Thymidylate kinase-like" evidence="12">
    <location>
        <begin position="8"/>
        <end position="197"/>
    </location>
</feature>
<dbReference type="Gene3D" id="3.40.50.300">
    <property type="entry name" value="P-loop containing nucleotide triphosphate hydrolases"/>
    <property type="match status" value="1"/>
</dbReference>
<evidence type="ECO:0000256" key="6">
    <source>
        <dbReference type="ARBA" id="ARBA00022741"/>
    </source>
</evidence>
<feature type="binding site" evidence="11">
    <location>
        <begin position="10"/>
        <end position="17"/>
    </location>
    <ligand>
        <name>ATP</name>
        <dbReference type="ChEBI" id="CHEBI:30616"/>
    </ligand>
</feature>
<evidence type="ECO:0000256" key="5">
    <source>
        <dbReference type="ARBA" id="ARBA00022727"/>
    </source>
</evidence>
<dbReference type="Pfam" id="PF02223">
    <property type="entry name" value="Thymidylate_kin"/>
    <property type="match status" value="1"/>
</dbReference>
<keyword evidence="8 11" id="KW-0067">ATP-binding</keyword>
<comment type="function">
    <text evidence="10 11">Phosphorylation of dTMP to form dTDP in both de novo and salvage pathways of dTTP synthesis.</text>
</comment>
<dbReference type="NCBIfam" id="TIGR00041">
    <property type="entry name" value="DTMP_kinase"/>
    <property type="match status" value="1"/>
</dbReference>
<proteinExistence type="inferred from homology"/>
<dbReference type="GO" id="GO:0005829">
    <property type="term" value="C:cytosol"/>
    <property type="evidence" value="ECO:0007669"/>
    <property type="project" value="TreeGrafter"/>
</dbReference>
<dbReference type="GO" id="GO:0006227">
    <property type="term" value="P:dUDP biosynthetic process"/>
    <property type="evidence" value="ECO:0007669"/>
    <property type="project" value="TreeGrafter"/>
</dbReference>
<dbReference type="EC" id="2.7.4.9" evidence="2 11"/>
<organism evidence="13 14">
    <name type="scientific">Natranaerovirga pectinivora</name>
    <dbReference type="NCBI Taxonomy" id="682400"/>
    <lineage>
        <taxon>Bacteria</taxon>
        <taxon>Bacillati</taxon>
        <taxon>Bacillota</taxon>
        <taxon>Clostridia</taxon>
        <taxon>Lachnospirales</taxon>
        <taxon>Natranaerovirgaceae</taxon>
        <taxon>Natranaerovirga</taxon>
    </lineage>
</organism>
<dbReference type="InterPro" id="IPR027417">
    <property type="entry name" value="P-loop_NTPase"/>
</dbReference>
<evidence type="ECO:0000256" key="9">
    <source>
        <dbReference type="ARBA" id="ARBA00048743"/>
    </source>
</evidence>
<evidence type="ECO:0000313" key="14">
    <source>
        <dbReference type="Proteomes" id="UP000294902"/>
    </source>
</evidence>
<comment type="catalytic activity">
    <reaction evidence="9 11">
        <text>dTMP + ATP = dTDP + ADP</text>
        <dbReference type="Rhea" id="RHEA:13517"/>
        <dbReference type="ChEBI" id="CHEBI:30616"/>
        <dbReference type="ChEBI" id="CHEBI:58369"/>
        <dbReference type="ChEBI" id="CHEBI:63528"/>
        <dbReference type="ChEBI" id="CHEBI:456216"/>
        <dbReference type="EC" id="2.7.4.9"/>
    </reaction>
</comment>
<dbReference type="GO" id="GO:0004798">
    <property type="term" value="F:dTMP kinase activity"/>
    <property type="evidence" value="ECO:0007669"/>
    <property type="project" value="UniProtKB-UniRule"/>
</dbReference>
<dbReference type="GO" id="GO:0006235">
    <property type="term" value="P:dTTP biosynthetic process"/>
    <property type="evidence" value="ECO:0007669"/>
    <property type="project" value="UniProtKB-UniRule"/>
</dbReference>
<evidence type="ECO:0000256" key="4">
    <source>
        <dbReference type="ARBA" id="ARBA00022679"/>
    </source>
</evidence>
<gene>
    <name evidence="11" type="primary">tmk</name>
    <name evidence="13" type="ORF">EDC18_11531</name>
</gene>
<name>A0A4R3MDZ5_9FIRM</name>
<reference evidence="13 14" key="1">
    <citation type="submission" date="2019-03" db="EMBL/GenBank/DDBJ databases">
        <title>Genomic Encyclopedia of Type Strains, Phase IV (KMG-IV): sequencing the most valuable type-strain genomes for metagenomic binning, comparative biology and taxonomic classification.</title>
        <authorList>
            <person name="Goeker M."/>
        </authorList>
    </citation>
    <scope>NUCLEOTIDE SEQUENCE [LARGE SCALE GENOMIC DNA]</scope>
    <source>
        <strain evidence="13 14">DSM 24629</strain>
    </source>
</reference>
<dbReference type="PROSITE" id="PS01331">
    <property type="entry name" value="THYMIDYLATE_KINASE"/>
    <property type="match status" value="1"/>
</dbReference>
<protein>
    <recommendedName>
        <fullName evidence="3 11">Thymidylate kinase</fullName>
        <ecNumber evidence="2 11">2.7.4.9</ecNumber>
    </recommendedName>
    <alternativeName>
        <fullName evidence="11">dTMP kinase</fullName>
    </alternativeName>
</protein>
<dbReference type="FunFam" id="3.40.50.300:FF:000225">
    <property type="entry name" value="Thymidylate kinase"/>
    <property type="match status" value="1"/>
</dbReference>
<dbReference type="PANTHER" id="PTHR10344:SF4">
    <property type="entry name" value="UMP-CMP KINASE 2, MITOCHONDRIAL"/>
    <property type="match status" value="1"/>
</dbReference>
<dbReference type="PANTHER" id="PTHR10344">
    <property type="entry name" value="THYMIDYLATE KINASE"/>
    <property type="match status" value="1"/>
</dbReference>
<evidence type="ECO:0000256" key="3">
    <source>
        <dbReference type="ARBA" id="ARBA00017144"/>
    </source>
</evidence>
<evidence type="ECO:0000259" key="12">
    <source>
        <dbReference type="Pfam" id="PF02223"/>
    </source>
</evidence>
<dbReference type="CDD" id="cd01672">
    <property type="entry name" value="TMPK"/>
    <property type="match status" value="1"/>
</dbReference>
<evidence type="ECO:0000256" key="10">
    <source>
        <dbReference type="ARBA" id="ARBA00057735"/>
    </source>
</evidence>
<accession>A0A4R3MDZ5</accession>
<evidence type="ECO:0000256" key="7">
    <source>
        <dbReference type="ARBA" id="ARBA00022777"/>
    </source>
</evidence>
<dbReference type="EMBL" id="SMAL01000015">
    <property type="protein sequence ID" value="TCT11686.1"/>
    <property type="molecule type" value="Genomic_DNA"/>
</dbReference>
<keyword evidence="7 11" id="KW-0418">Kinase</keyword>
<evidence type="ECO:0000313" key="13">
    <source>
        <dbReference type="EMBL" id="TCT11686.1"/>
    </source>
</evidence>
<evidence type="ECO:0000256" key="1">
    <source>
        <dbReference type="ARBA" id="ARBA00009776"/>
    </source>
</evidence>
<evidence type="ECO:0000256" key="11">
    <source>
        <dbReference type="HAMAP-Rule" id="MF_00165"/>
    </source>
</evidence>
<dbReference type="HAMAP" id="MF_00165">
    <property type="entry name" value="Thymidylate_kinase"/>
    <property type="match status" value="1"/>
</dbReference>
<dbReference type="InterPro" id="IPR018095">
    <property type="entry name" value="Thymidylate_kin_CS"/>
</dbReference>
<dbReference type="InterPro" id="IPR039430">
    <property type="entry name" value="Thymidylate_kin-like_dom"/>
</dbReference>
<dbReference type="GO" id="GO:0006233">
    <property type="term" value="P:dTDP biosynthetic process"/>
    <property type="evidence" value="ECO:0007669"/>
    <property type="project" value="InterPro"/>
</dbReference>
<keyword evidence="5 11" id="KW-0545">Nucleotide biosynthesis</keyword>